<feature type="compositionally biased region" description="Low complexity" evidence="9">
    <location>
        <begin position="1086"/>
        <end position="1135"/>
    </location>
</feature>
<evidence type="ECO:0000256" key="7">
    <source>
        <dbReference type="ARBA" id="ARBA00022801"/>
    </source>
</evidence>
<feature type="region of interest" description="Disordered" evidence="9">
    <location>
        <begin position="965"/>
        <end position="1021"/>
    </location>
</feature>
<reference evidence="11" key="1">
    <citation type="submission" date="2023-10" db="EMBL/GenBank/DDBJ databases">
        <authorList>
            <person name="Noh H."/>
        </authorList>
    </citation>
    <scope>NUCLEOTIDE SEQUENCE</scope>
    <source>
        <strain evidence="11">DUCC4014</strain>
    </source>
</reference>
<protein>
    <recommendedName>
        <fullName evidence="4">phosphoinositide 5-phosphatase</fullName>
        <ecNumber evidence="4">3.1.3.36</ecNumber>
    </recommendedName>
</protein>
<name>A0AAF0Y5S2_9TREE</name>
<feature type="compositionally biased region" description="Polar residues" evidence="9">
    <location>
        <begin position="1285"/>
        <end position="1294"/>
    </location>
</feature>
<dbReference type="Gene3D" id="3.60.10.10">
    <property type="entry name" value="Endonuclease/exonuclease/phosphatase"/>
    <property type="match status" value="1"/>
</dbReference>
<evidence type="ECO:0000256" key="6">
    <source>
        <dbReference type="ARBA" id="ARBA00022490"/>
    </source>
</evidence>
<dbReference type="EMBL" id="CP086716">
    <property type="protein sequence ID" value="WOO80675.1"/>
    <property type="molecule type" value="Genomic_DNA"/>
</dbReference>
<evidence type="ECO:0000256" key="8">
    <source>
        <dbReference type="ARBA" id="ARBA00022927"/>
    </source>
</evidence>
<dbReference type="GO" id="GO:0043813">
    <property type="term" value="F:phosphatidylinositol-3,5-bisphosphate 5-phosphatase activity"/>
    <property type="evidence" value="ECO:0007669"/>
    <property type="project" value="TreeGrafter"/>
</dbReference>
<dbReference type="RefSeq" id="XP_062626707.1">
    <property type="nucleotide sequence ID" value="XM_062770723.1"/>
</dbReference>
<feature type="compositionally biased region" description="Polar residues" evidence="9">
    <location>
        <begin position="1009"/>
        <end position="1021"/>
    </location>
</feature>
<dbReference type="GO" id="GO:0046856">
    <property type="term" value="P:phosphatidylinositol dephosphorylation"/>
    <property type="evidence" value="ECO:0007669"/>
    <property type="project" value="InterPro"/>
</dbReference>
<dbReference type="GO" id="GO:0015031">
    <property type="term" value="P:protein transport"/>
    <property type="evidence" value="ECO:0007669"/>
    <property type="project" value="UniProtKB-KW"/>
</dbReference>
<keyword evidence="6" id="KW-0963">Cytoplasm</keyword>
<dbReference type="Pfam" id="PF22669">
    <property type="entry name" value="Exo_endo_phos2"/>
    <property type="match status" value="1"/>
</dbReference>
<evidence type="ECO:0000256" key="3">
    <source>
        <dbReference type="ARBA" id="ARBA00009678"/>
    </source>
</evidence>
<dbReference type="GeneID" id="87807438"/>
<comment type="similarity">
    <text evidence="2">Belongs to the synaptojanin family.</text>
</comment>
<accession>A0AAF0Y5S2</accession>
<keyword evidence="8" id="KW-0653">Protein transport</keyword>
<keyword evidence="12" id="KW-1185">Reference proteome</keyword>
<dbReference type="PANTHER" id="PTHR11200">
    <property type="entry name" value="INOSITOL 5-PHOSPHATASE"/>
    <property type="match status" value="1"/>
</dbReference>
<dbReference type="GO" id="GO:0004439">
    <property type="term" value="F:phosphatidylinositol-4,5-bisphosphate 5-phosphatase activity"/>
    <property type="evidence" value="ECO:0007669"/>
    <property type="project" value="UniProtKB-EC"/>
</dbReference>
<dbReference type="GO" id="GO:0005737">
    <property type="term" value="C:cytoplasm"/>
    <property type="evidence" value="ECO:0007669"/>
    <property type="project" value="UniProtKB-SubCell"/>
</dbReference>
<keyword evidence="7" id="KW-0378">Hydrolase</keyword>
<evidence type="ECO:0000256" key="4">
    <source>
        <dbReference type="ARBA" id="ARBA00013044"/>
    </source>
</evidence>
<proteinExistence type="inferred from homology"/>
<feature type="compositionally biased region" description="Basic and acidic residues" evidence="9">
    <location>
        <begin position="976"/>
        <end position="990"/>
    </location>
</feature>
<dbReference type="SMART" id="SM00128">
    <property type="entry name" value="IPPc"/>
    <property type="match status" value="1"/>
</dbReference>
<keyword evidence="5" id="KW-0813">Transport</keyword>
<dbReference type="InterPro" id="IPR000300">
    <property type="entry name" value="IPPc"/>
</dbReference>
<feature type="region of interest" description="Disordered" evidence="9">
    <location>
        <begin position="1042"/>
        <end position="1294"/>
    </location>
</feature>
<comment type="subcellular location">
    <subcellularLocation>
        <location evidence="1">Cytoplasm</location>
    </subcellularLocation>
</comment>
<dbReference type="EC" id="3.1.3.36" evidence="4"/>
<evidence type="ECO:0000256" key="5">
    <source>
        <dbReference type="ARBA" id="ARBA00022448"/>
    </source>
</evidence>
<evidence type="ECO:0000313" key="11">
    <source>
        <dbReference type="EMBL" id="WOO80675.1"/>
    </source>
</evidence>
<dbReference type="PANTHER" id="PTHR11200:SF257">
    <property type="entry name" value="PHOSPHOINOSITIDE 5-PHOSPHATASE"/>
    <property type="match status" value="1"/>
</dbReference>
<comment type="similarity">
    <text evidence="3">In the central section; belongs to the inositol 1,4,5-trisphosphate 5-phosphatase family.</text>
</comment>
<dbReference type="InterPro" id="IPR036691">
    <property type="entry name" value="Endo/exonu/phosph_ase_sf"/>
</dbReference>
<dbReference type="Proteomes" id="UP000827549">
    <property type="component" value="Chromosome 3"/>
</dbReference>
<feature type="compositionally biased region" description="Low complexity" evidence="9">
    <location>
        <begin position="1258"/>
        <end position="1283"/>
    </location>
</feature>
<dbReference type="GO" id="GO:0016020">
    <property type="term" value="C:membrane"/>
    <property type="evidence" value="ECO:0007669"/>
    <property type="project" value="TreeGrafter"/>
</dbReference>
<feature type="domain" description="SAC" evidence="10">
    <location>
        <begin position="169"/>
        <end position="538"/>
    </location>
</feature>
<feature type="compositionally biased region" description="Low complexity" evidence="9">
    <location>
        <begin position="991"/>
        <end position="1002"/>
    </location>
</feature>
<dbReference type="InterPro" id="IPR046985">
    <property type="entry name" value="IP5"/>
</dbReference>
<evidence type="ECO:0000256" key="2">
    <source>
        <dbReference type="ARBA" id="ARBA00008943"/>
    </source>
</evidence>
<dbReference type="FunFam" id="3.60.10.10:FF:000029">
    <property type="entry name" value="Inositol polyphosphate 5-phosphatase"/>
    <property type="match status" value="1"/>
</dbReference>
<gene>
    <name evidence="11" type="primary">syj1</name>
    <name evidence="11" type="ORF">LOC62_03G004199</name>
</gene>
<dbReference type="Pfam" id="PF02383">
    <property type="entry name" value="Syja_N"/>
    <property type="match status" value="1"/>
</dbReference>
<dbReference type="SUPFAM" id="SSF56219">
    <property type="entry name" value="DNase I-like"/>
    <property type="match status" value="1"/>
</dbReference>
<organism evidence="11 12">
    <name type="scientific">Vanrija pseudolonga</name>
    <dbReference type="NCBI Taxonomy" id="143232"/>
    <lineage>
        <taxon>Eukaryota</taxon>
        <taxon>Fungi</taxon>
        <taxon>Dikarya</taxon>
        <taxon>Basidiomycota</taxon>
        <taxon>Agaricomycotina</taxon>
        <taxon>Tremellomycetes</taxon>
        <taxon>Trichosporonales</taxon>
        <taxon>Trichosporonaceae</taxon>
        <taxon>Vanrija</taxon>
    </lineage>
</organism>
<sequence length="1294" mass="138180">MPARLYLRPSPRAFFLISESHALVFRQPGTSETKASRNVVVAEFLPLNEVDTTGLISIGRGTVEGVLGVTSVPAGERSPIPETFLILLAGSSPLSPLLPGSSLRPARVLAVEFYSLSSNFWDTPDMLGASGGADDDDDPIGDSYTRAGSNTPTMSQAAQAGIANPTDGMKKYLCSGAFFHAEGVSWDISSSLGSGAWGAGGDADGGEGVGATEQGALEDFDERFVWNARLLKPFLNFRAGLPPNAKAVLDAHALLVPVIQGFVDSRPFPIGSSRDDMGTLALISRLSCKRAGARFRTRGIDDDGNVANFVETETLMTVSGITVSYVQVRGSVPMFWQQPTAGLQTLQQKVEITRPFEATQRPFDQHFDDLIKTYGAVHAVNLLGTKEAEQMLSEAYKAHVTKLKSELAAADDENIPEDAVQYTDYDFHTAVKNGGHDAVRADFNRLLPIQASLDKFDYTAIDLSTGTLIEKQHGVFRVNCLDCLDRTNFVQEVISYLALFRALANHNSPLCHSSSPLWSVHRDLWADNGDLLSKTYAGTGAINTSATRSGRKTLAGLLSDATKSVGRAYINNFQDKSKQQAIDMLLGLLAGQRQVVLFDPIGDSVHTALKARREEYATPRPVTIFSGTWNVNGKAPVGVLDPWLFPSKVDRADIYAISFQEIVELTAQQIVQTDPAKKRVWETVIMQTFANCCGEGEYILMRSEQLVGTALMIVVRSSLLPFIRNVEYAYKKTGLGGMSGNKGGVGIRFDLYDSALCFMTCHLAAGQSNYEDRNVDYRTIVSGLHFLRGKTIDSHDIVVWSADFNYRIDLSNDVARPLALANEFTELYEYDQLSLARSEKQVFEDYQEARINFRPTYKYDNGTDTYDSSEKQRVPSWTDRVLYKGTNLECVAYNSAELRISDHRPVFAVTKGSVDQVDHAKKAHIREELARVAQQKFANGNLDHLVESAAQGGVRGLVKELTSVSLTPSPVPSPGPDRKAPPAISRDSKPARSASIRAAPSRGLAPSRAFNNASPTNITPVTSTLSATVSNAYARLGYPTATAASGGLPQRTASLSAPGVPGVPYAARQRPPPPPRPASGGGGGSPSSSQVLTPSSTGDFVIVPSPRRAAPAVPAPKRSNSTASTTTTVSSNASAPPRLPPRPNTSRTGTLDMNSPPPTGLALPVQPDNAAKTAPLPVLYGGAKAPAPPLPSSRKPVPTLAQLEAAATKAPPPVPPKSGPSSPIDIGKKAPPPVVAPKPVLSPAATVAAPKSPDGKKAAPAVVPKPAALHAKQPPTTAPKPAALRSNSSTSNGA</sequence>
<feature type="compositionally biased region" description="Polar residues" evidence="9">
    <location>
        <begin position="146"/>
        <end position="157"/>
    </location>
</feature>
<feature type="region of interest" description="Disordered" evidence="9">
    <location>
        <begin position="129"/>
        <end position="157"/>
    </location>
</feature>
<evidence type="ECO:0000259" key="10">
    <source>
        <dbReference type="PROSITE" id="PS50275"/>
    </source>
</evidence>
<evidence type="ECO:0000256" key="9">
    <source>
        <dbReference type="SAM" id="MobiDB-lite"/>
    </source>
</evidence>
<dbReference type="InterPro" id="IPR002013">
    <property type="entry name" value="SAC_dom"/>
</dbReference>
<dbReference type="PROSITE" id="PS50275">
    <property type="entry name" value="SAC"/>
    <property type="match status" value="1"/>
</dbReference>
<evidence type="ECO:0000256" key="1">
    <source>
        <dbReference type="ARBA" id="ARBA00004496"/>
    </source>
</evidence>
<evidence type="ECO:0000313" key="12">
    <source>
        <dbReference type="Proteomes" id="UP000827549"/>
    </source>
</evidence>
<feature type="compositionally biased region" description="Polar residues" evidence="9">
    <location>
        <begin position="1144"/>
        <end position="1153"/>
    </location>
</feature>